<feature type="domain" description="YcxB-like C-terminal" evidence="2">
    <location>
        <begin position="115"/>
        <end position="160"/>
    </location>
</feature>
<sequence>MKEKKTASASYQKAEKSRNLEKKEINVTALVGKKDLFCFLLYHNYARFIGVIGFLFSAACLVGAVISFGKVELYSTLLLLLIGTMFTIYQPIALYRKAVKQANHPVMQKPMNYSFGEEGMGVSQDDNCAAVSWEELWKIIARKNAIYIFTDPIRANIIPRTGNEKEVAMILELAKTKMPASRVKGK</sequence>
<protein>
    <submittedName>
        <fullName evidence="3">YcxB family protein</fullName>
    </submittedName>
</protein>
<name>A0A9D1ECF3_9FIRM</name>
<gene>
    <name evidence="3" type="ORF">IAC96_02540</name>
</gene>
<feature type="transmembrane region" description="Helical" evidence="1">
    <location>
        <begin position="74"/>
        <end position="95"/>
    </location>
</feature>
<evidence type="ECO:0000313" key="3">
    <source>
        <dbReference type="EMBL" id="HIR87807.1"/>
    </source>
</evidence>
<organism evidence="3 4">
    <name type="scientific">Candidatus Fimimorpha faecalis</name>
    <dbReference type="NCBI Taxonomy" id="2840824"/>
    <lineage>
        <taxon>Bacteria</taxon>
        <taxon>Bacillati</taxon>
        <taxon>Bacillota</taxon>
        <taxon>Clostridia</taxon>
        <taxon>Eubacteriales</taxon>
        <taxon>Candidatus Fimimorpha</taxon>
    </lineage>
</organism>
<dbReference type="AlphaFoldDB" id="A0A9D1ECF3"/>
<dbReference type="EMBL" id="DVHN01000030">
    <property type="protein sequence ID" value="HIR87807.1"/>
    <property type="molecule type" value="Genomic_DNA"/>
</dbReference>
<keyword evidence="1" id="KW-0472">Membrane</keyword>
<evidence type="ECO:0000313" key="4">
    <source>
        <dbReference type="Proteomes" id="UP000824201"/>
    </source>
</evidence>
<accession>A0A9D1ECF3</accession>
<reference evidence="3" key="1">
    <citation type="submission" date="2020-10" db="EMBL/GenBank/DDBJ databases">
        <authorList>
            <person name="Gilroy R."/>
        </authorList>
    </citation>
    <scope>NUCLEOTIDE SEQUENCE</scope>
    <source>
        <strain evidence="3">ChiW13-3771</strain>
    </source>
</reference>
<keyword evidence="1" id="KW-0812">Transmembrane</keyword>
<evidence type="ECO:0000259" key="2">
    <source>
        <dbReference type="Pfam" id="PF14317"/>
    </source>
</evidence>
<dbReference type="InterPro" id="IPR025588">
    <property type="entry name" value="YcxB-like_C"/>
</dbReference>
<feature type="transmembrane region" description="Helical" evidence="1">
    <location>
        <begin position="48"/>
        <end position="68"/>
    </location>
</feature>
<evidence type="ECO:0000256" key="1">
    <source>
        <dbReference type="SAM" id="Phobius"/>
    </source>
</evidence>
<dbReference type="Proteomes" id="UP000824201">
    <property type="component" value="Unassembled WGS sequence"/>
</dbReference>
<reference evidence="3" key="2">
    <citation type="journal article" date="2021" name="PeerJ">
        <title>Extensive microbial diversity within the chicken gut microbiome revealed by metagenomics and culture.</title>
        <authorList>
            <person name="Gilroy R."/>
            <person name="Ravi A."/>
            <person name="Getino M."/>
            <person name="Pursley I."/>
            <person name="Horton D.L."/>
            <person name="Alikhan N.F."/>
            <person name="Baker D."/>
            <person name="Gharbi K."/>
            <person name="Hall N."/>
            <person name="Watson M."/>
            <person name="Adriaenssens E.M."/>
            <person name="Foster-Nyarko E."/>
            <person name="Jarju S."/>
            <person name="Secka A."/>
            <person name="Antonio M."/>
            <person name="Oren A."/>
            <person name="Chaudhuri R.R."/>
            <person name="La Ragione R."/>
            <person name="Hildebrand F."/>
            <person name="Pallen M.J."/>
        </authorList>
    </citation>
    <scope>NUCLEOTIDE SEQUENCE</scope>
    <source>
        <strain evidence="3">ChiW13-3771</strain>
    </source>
</reference>
<dbReference type="Pfam" id="PF14317">
    <property type="entry name" value="YcxB"/>
    <property type="match status" value="1"/>
</dbReference>
<keyword evidence="1" id="KW-1133">Transmembrane helix</keyword>
<proteinExistence type="predicted"/>
<comment type="caution">
    <text evidence="3">The sequence shown here is derived from an EMBL/GenBank/DDBJ whole genome shotgun (WGS) entry which is preliminary data.</text>
</comment>